<sequence>MDIIASLTLTCDFLDSLLESESELDYLELIKIKVPEYTEEFTSMVKQLASESKLDYREPKNPAERSLRVRYRKTLPMIFEEDGKSFNVLACPDTGSYENIMSLETAQRLGVPIERLQIENEVFCTANGQVVMPIGKTVAKCSFAIGTSYTGPATQSVFHVFKTLPAPIIMGRNFLERTETWTKHRNRLVDEAVPIGQSPRVFSIGRHMRGIACILNRRLGQANIDTGSDLNFVSESFARTRGFDPDEECHKVMFADGSCALTRGTFHVNFAVGVGQDSYGFSPTSQAIVAEFHVLPGLSSDILIGQDIVEQLDIFASHHESFVTETSPTGESEVCIIRYIGKVEKWIREKLRKRKQSPASHDMRREWELEDQRENARREAYEERVVDLIGAERDRAEADERIRRRQYELKKMIRVTNTSTATQRINNFSRPIGTGNGRSRQSHQPP</sequence>
<keyword evidence="2" id="KW-1185">Reference proteome</keyword>
<proteinExistence type="predicted"/>
<organism evidence="1 2">
    <name type="scientific">Hypoxylon rubiginosum</name>
    <dbReference type="NCBI Taxonomy" id="110542"/>
    <lineage>
        <taxon>Eukaryota</taxon>
        <taxon>Fungi</taxon>
        <taxon>Dikarya</taxon>
        <taxon>Ascomycota</taxon>
        <taxon>Pezizomycotina</taxon>
        <taxon>Sordariomycetes</taxon>
        <taxon>Xylariomycetidae</taxon>
        <taxon>Xylariales</taxon>
        <taxon>Hypoxylaceae</taxon>
        <taxon>Hypoxylon</taxon>
    </lineage>
</organism>
<dbReference type="Proteomes" id="UP001497680">
    <property type="component" value="Unassembled WGS sequence"/>
</dbReference>
<comment type="caution">
    <text evidence="1">The sequence shown here is derived from an EMBL/GenBank/DDBJ whole genome shotgun (WGS) entry which is preliminary data.</text>
</comment>
<evidence type="ECO:0000313" key="2">
    <source>
        <dbReference type="Proteomes" id="UP001497680"/>
    </source>
</evidence>
<evidence type="ECO:0000313" key="1">
    <source>
        <dbReference type="EMBL" id="KAI6091886.1"/>
    </source>
</evidence>
<gene>
    <name evidence="1" type="ORF">F4821DRAFT_225805</name>
</gene>
<protein>
    <submittedName>
        <fullName evidence="1">Uncharacterized protein</fullName>
    </submittedName>
</protein>
<name>A0ACC0DGM9_9PEZI</name>
<dbReference type="EMBL" id="MU394285">
    <property type="protein sequence ID" value="KAI6091886.1"/>
    <property type="molecule type" value="Genomic_DNA"/>
</dbReference>
<reference evidence="1 2" key="1">
    <citation type="journal article" date="2022" name="New Phytol.">
        <title>Ecological generalism drives hyperdiversity of secondary metabolite gene clusters in xylarialean endophytes.</title>
        <authorList>
            <person name="Franco M.E.E."/>
            <person name="Wisecaver J.H."/>
            <person name="Arnold A.E."/>
            <person name="Ju Y.M."/>
            <person name="Slot J.C."/>
            <person name="Ahrendt S."/>
            <person name="Moore L.P."/>
            <person name="Eastman K.E."/>
            <person name="Scott K."/>
            <person name="Konkel Z."/>
            <person name="Mondo S.J."/>
            <person name="Kuo A."/>
            <person name="Hayes R.D."/>
            <person name="Haridas S."/>
            <person name="Andreopoulos B."/>
            <person name="Riley R."/>
            <person name="LaButti K."/>
            <person name="Pangilinan J."/>
            <person name="Lipzen A."/>
            <person name="Amirebrahimi M."/>
            <person name="Yan J."/>
            <person name="Adam C."/>
            <person name="Keymanesh K."/>
            <person name="Ng V."/>
            <person name="Louie K."/>
            <person name="Northen T."/>
            <person name="Drula E."/>
            <person name="Henrissat B."/>
            <person name="Hsieh H.M."/>
            <person name="Youens-Clark K."/>
            <person name="Lutzoni F."/>
            <person name="Miadlikowska J."/>
            <person name="Eastwood D.C."/>
            <person name="Hamelin R.C."/>
            <person name="Grigoriev I.V."/>
            <person name="U'Ren J.M."/>
        </authorList>
    </citation>
    <scope>NUCLEOTIDE SEQUENCE [LARGE SCALE GENOMIC DNA]</scope>
    <source>
        <strain evidence="1 2">ER1909</strain>
    </source>
</reference>
<accession>A0ACC0DGM9</accession>